<evidence type="ECO:0000313" key="5">
    <source>
        <dbReference type="EnsemblPlants" id="QL10p017092:mrna:CDS:1"/>
    </source>
</evidence>
<sequence length="626" mass="70552">MAAIPHRRSLTTLAFHTSPQHQLKSTTIPIPKEHQQAKHSKPISETQSQRQKQLLSLIKTCTQKTHFLQIHAHLVYSNLLQDPTISLNFLSRVALFTTRDLNYSRQFFTQIPNPLVSHYNTMVRAYSMSNSPLEGFYMYREMKRQGLPVNPMSSSFAIKSCIKVSTLLGGVQVHARILRDGHQSDSQLLTTLMDFYSCCEKCDEACRVFDEMSERDTVAWNVLISCCLRNNRTRDALGVFDIMQSESNGCEPDDVTCLLLLQACAHLNALEFGERIHSYIDEHGYGGATNLHNSLVAMYSRCGCLDKAYEVFKGMRNKNVVSWSAMISGLAMNGYGREAIEAFWEMEKMGVPPDDQTFTGVLSACSHCGLVDEGMMFFDRMSKEFGIVPNIHHYGCMVDLLGRAGLLEQAYRLIMTMGVKPDSTMWRTLLGACRIHGHVTLGEQVIEHLIELKAQEAGDYALLLNIYSSAGNWEKVLEVRKFMKEKAIETTPGCSTIVLKGVVHEFIVDDVSHPRKDEIYAMLDEINQQLKIAGYVAEISSELHNLGAEEKGSALSYHSEKLAIAFGVLATPPGTTIRVAKNLRTCVDCHNFAKFLSGVYNRVVIVRDRARFHHFKEGRCSCNDYW</sequence>
<dbReference type="EMBL" id="LRBV02000010">
    <property type="status" value="NOT_ANNOTATED_CDS"/>
    <property type="molecule type" value="Genomic_DNA"/>
</dbReference>
<dbReference type="Gene3D" id="1.25.40.10">
    <property type="entry name" value="Tetratricopeptide repeat domain"/>
    <property type="match status" value="2"/>
</dbReference>
<feature type="repeat" description="PPR" evidence="3">
    <location>
        <begin position="216"/>
        <end position="252"/>
    </location>
</feature>
<proteinExistence type="inferred from homology"/>
<reference evidence="5 6" key="1">
    <citation type="journal article" date="2016" name="G3 (Bethesda)">
        <title>First Draft Assembly and Annotation of the Genome of a California Endemic Oak Quercus lobata Nee (Fagaceae).</title>
        <authorList>
            <person name="Sork V.L."/>
            <person name="Fitz-Gibbon S.T."/>
            <person name="Puiu D."/>
            <person name="Crepeau M."/>
            <person name="Gugger P.F."/>
            <person name="Sherman R."/>
            <person name="Stevens K."/>
            <person name="Langley C.H."/>
            <person name="Pellegrini M."/>
            <person name="Salzberg S.L."/>
        </authorList>
    </citation>
    <scope>NUCLEOTIDE SEQUENCE [LARGE SCALE GENOMIC DNA]</scope>
    <source>
        <strain evidence="5 6">cv. SW786</strain>
    </source>
</reference>
<dbReference type="KEGG" id="qlo:115962463"/>
<dbReference type="GO" id="GO:0008270">
    <property type="term" value="F:zinc ion binding"/>
    <property type="evidence" value="ECO:0007669"/>
    <property type="project" value="InterPro"/>
</dbReference>
<evidence type="ECO:0000313" key="6">
    <source>
        <dbReference type="Proteomes" id="UP000594261"/>
    </source>
</evidence>
<dbReference type="Pfam" id="PF20431">
    <property type="entry name" value="E_motif"/>
    <property type="match status" value="1"/>
</dbReference>
<feature type="domain" description="DYW" evidence="4">
    <location>
        <begin position="534"/>
        <end position="626"/>
    </location>
</feature>
<dbReference type="FunFam" id="1.25.40.10:FF:000454">
    <property type="entry name" value="Pentatricopeptide repeat-containing protein At3g47530"/>
    <property type="match status" value="1"/>
</dbReference>
<dbReference type="Pfam" id="PF01535">
    <property type="entry name" value="PPR"/>
    <property type="match status" value="2"/>
</dbReference>
<gene>
    <name evidence="5" type="primary">LOC115962463</name>
</gene>
<dbReference type="Gramene" id="QL10p017092:mrna">
    <property type="protein sequence ID" value="QL10p017092:mrna:CDS:1"/>
    <property type="gene ID" value="QL10p017092"/>
</dbReference>
<accession>A0A7N2MPQ4</accession>
<dbReference type="InterPro" id="IPR011990">
    <property type="entry name" value="TPR-like_helical_dom_sf"/>
</dbReference>
<dbReference type="InterPro" id="IPR046960">
    <property type="entry name" value="PPR_At4g14850-like_plant"/>
</dbReference>
<dbReference type="Pfam" id="PF13041">
    <property type="entry name" value="PPR_2"/>
    <property type="match status" value="2"/>
</dbReference>
<feature type="repeat" description="PPR" evidence="3">
    <location>
        <begin position="319"/>
        <end position="353"/>
    </location>
</feature>
<dbReference type="PROSITE" id="PS51375">
    <property type="entry name" value="PPR"/>
    <property type="match status" value="4"/>
</dbReference>
<dbReference type="GO" id="GO:0009451">
    <property type="term" value="P:RNA modification"/>
    <property type="evidence" value="ECO:0007669"/>
    <property type="project" value="InterPro"/>
</dbReference>
<keyword evidence="2" id="KW-0677">Repeat</keyword>
<comment type="similarity">
    <text evidence="1">Belongs to the PPR family. PCMP-H subfamily.</text>
</comment>
<dbReference type="FunCoup" id="A0A7N2MPQ4">
    <property type="interactions" value="174"/>
</dbReference>
<dbReference type="OrthoDB" id="185373at2759"/>
<evidence type="ECO:0000256" key="1">
    <source>
        <dbReference type="ARBA" id="ARBA00006643"/>
    </source>
</evidence>
<feature type="repeat" description="PPR" evidence="3">
    <location>
        <begin position="354"/>
        <end position="389"/>
    </location>
</feature>
<dbReference type="Proteomes" id="UP000594261">
    <property type="component" value="Chromosome 10"/>
</dbReference>
<dbReference type="InParanoid" id="A0A7N2MPQ4"/>
<dbReference type="AlphaFoldDB" id="A0A7N2MPQ4"/>
<dbReference type="OMA" id="SSAGHWE"/>
<organism evidence="5 6">
    <name type="scientific">Quercus lobata</name>
    <name type="common">Valley oak</name>
    <dbReference type="NCBI Taxonomy" id="97700"/>
    <lineage>
        <taxon>Eukaryota</taxon>
        <taxon>Viridiplantae</taxon>
        <taxon>Streptophyta</taxon>
        <taxon>Embryophyta</taxon>
        <taxon>Tracheophyta</taxon>
        <taxon>Spermatophyta</taxon>
        <taxon>Magnoliopsida</taxon>
        <taxon>eudicotyledons</taxon>
        <taxon>Gunneridae</taxon>
        <taxon>Pentapetalae</taxon>
        <taxon>rosids</taxon>
        <taxon>fabids</taxon>
        <taxon>Fagales</taxon>
        <taxon>Fagaceae</taxon>
        <taxon>Quercus</taxon>
    </lineage>
</organism>
<dbReference type="NCBIfam" id="TIGR00756">
    <property type="entry name" value="PPR"/>
    <property type="match status" value="5"/>
</dbReference>
<dbReference type="PANTHER" id="PTHR47926">
    <property type="entry name" value="PENTATRICOPEPTIDE REPEAT-CONTAINING PROTEIN"/>
    <property type="match status" value="1"/>
</dbReference>
<feature type="repeat" description="PPR" evidence="3">
    <location>
        <begin position="115"/>
        <end position="149"/>
    </location>
</feature>
<dbReference type="InterPro" id="IPR046848">
    <property type="entry name" value="E_motif"/>
</dbReference>
<protein>
    <recommendedName>
        <fullName evidence="4">DYW domain-containing protein</fullName>
    </recommendedName>
</protein>
<name>A0A7N2MPQ4_QUELO</name>
<dbReference type="EnsemblPlants" id="QL10p017092:mrna">
    <property type="protein sequence ID" value="QL10p017092:mrna:CDS:1"/>
    <property type="gene ID" value="QL10p017092"/>
</dbReference>
<evidence type="ECO:0000256" key="3">
    <source>
        <dbReference type="PROSITE-ProRule" id="PRU00708"/>
    </source>
</evidence>
<dbReference type="InterPro" id="IPR002885">
    <property type="entry name" value="PPR_rpt"/>
</dbReference>
<dbReference type="FunFam" id="1.25.40.10:FF:000031">
    <property type="entry name" value="Pentatricopeptide repeat-containing protein mitochondrial"/>
    <property type="match status" value="1"/>
</dbReference>
<evidence type="ECO:0000259" key="4">
    <source>
        <dbReference type="Pfam" id="PF14432"/>
    </source>
</evidence>
<reference evidence="5" key="2">
    <citation type="submission" date="2021-01" db="UniProtKB">
        <authorList>
            <consortium name="EnsemblPlants"/>
        </authorList>
    </citation>
    <scope>IDENTIFICATION</scope>
</reference>
<dbReference type="InterPro" id="IPR032867">
    <property type="entry name" value="DYW_dom"/>
</dbReference>
<dbReference type="GeneID" id="115962463"/>
<dbReference type="RefSeq" id="XP_030937164.1">
    <property type="nucleotide sequence ID" value="XM_031081304.1"/>
</dbReference>
<dbReference type="FunFam" id="1.25.40.10:FF:000073">
    <property type="entry name" value="Pentatricopeptide repeat-containing protein chloroplastic"/>
    <property type="match status" value="1"/>
</dbReference>
<dbReference type="PANTHER" id="PTHR47926:SF469">
    <property type="entry name" value="DYW DOMAIN-CONTAINING PROTEIN"/>
    <property type="match status" value="1"/>
</dbReference>
<dbReference type="GO" id="GO:0003723">
    <property type="term" value="F:RNA binding"/>
    <property type="evidence" value="ECO:0007669"/>
    <property type="project" value="InterPro"/>
</dbReference>
<evidence type="ECO:0000256" key="2">
    <source>
        <dbReference type="ARBA" id="ARBA00022737"/>
    </source>
</evidence>
<dbReference type="Pfam" id="PF14432">
    <property type="entry name" value="DYW_deaminase"/>
    <property type="match status" value="1"/>
</dbReference>
<keyword evidence="6" id="KW-1185">Reference proteome</keyword>